<dbReference type="RefSeq" id="WP_343781994.1">
    <property type="nucleotide sequence ID" value="NZ_BAAACZ010000009.1"/>
</dbReference>
<keyword evidence="2" id="KW-1185">Reference proteome</keyword>
<proteinExistence type="predicted"/>
<evidence type="ECO:0008006" key="3">
    <source>
        <dbReference type="Google" id="ProtNLM"/>
    </source>
</evidence>
<protein>
    <recommendedName>
        <fullName evidence="3">NERD domain-containing protein</fullName>
    </recommendedName>
</protein>
<organism evidence="1 2">
    <name type="scientific">Alkalibacillus silvisoli</name>
    <dbReference type="NCBI Taxonomy" id="392823"/>
    <lineage>
        <taxon>Bacteria</taxon>
        <taxon>Bacillati</taxon>
        <taxon>Bacillota</taxon>
        <taxon>Bacilli</taxon>
        <taxon>Bacillales</taxon>
        <taxon>Bacillaceae</taxon>
        <taxon>Alkalibacillus</taxon>
    </lineage>
</organism>
<evidence type="ECO:0000313" key="1">
    <source>
        <dbReference type="EMBL" id="GAA0455788.1"/>
    </source>
</evidence>
<comment type="caution">
    <text evidence="1">The sequence shown here is derived from an EMBL/GenBank/DDBJ whole genome shotgun (WGS) entry which is preliminary data.</text>
</comment>
<dbReference type="Proteomes" id="UP001500740">
    <property type="component" value="Unassembled WGS sequence"/>
</dbReference>
<accession>A0ABN0ZQM0</accession>
<reference evidence="1 2" key="1">
    <citation type="journal article" date="2019" name="Int. J. Syst. Evol. Microbiol.">
        <title>The Global Catalogue of Microorganisms (GCM) 10K type strain sequencing project: providing services to taxonomists for standard genome sequencing and annotation.</title>
        <authorList>
            <consortium name="The Broad Institute Genomics Platform"/>
            <consortium name="The Broad Institute Genome Sequencing Center for Infectious Disease"/>
            <person name="Wu L."/>
            <person name="Ma J."/>
        </authorList>
    </citation>
    <scope>NUCLEOTIDE SEQUENCE [LARGE SCALE GENOMIC DNA]</scope>
    <source>
        <strain evidence="1 2">JCM 14193</strain>
    </source>
</reference>
<sequence>MAQLIKLQDYISRYETDIYRYPTQFLRLKKENYEAIHAKWLQEQENQLEPSIDEEPDSPGRWKRWFKKRHESNEEIQGSTLPETEEELKYQFLEKIYHFQLKWASSTLQEVSFLDPHYELDERLKYFLKRFPDTYLILYQPIFRLKQALFEIETIMITPTSIICLNWLNDDEDDTTTYEPIDQRKWLKRVNGEKSTIVNPNLALKRSEGALRNILNYKEINYPIKKLVLSMNGTINHHHTPYQTEYIDIKNYESWFNENRQTKTPLKHQQLKVANALLQHTQITSISRPEWEEVDEELDPI</sequence>
<name>A0ABN0ZQM0_9BACI</name>
<evidence type="ECO:0000313" key="2">
    <source>
        <dbReference type="Proteomes" id="UP001500740"/>
    </source>
</evidence>
<gene>
    <name evidence="1" type="ORF">GCM10008935_08290</name>
</gene>
<dbReference type="EMBL" id="BAAACZ010000009">
    <property type="protein sequence ID" value="GAA0455788.1"/>
    <property type="molecule type" value="Genomic_DNA"/>
</dbReference>